<evidence type="ECO:0000256" key="6">
    <source>
        <dbReference type="ARBA" id="ARBA00022723"/>
    </source>
</evidence>
<evidence type="ECO:0000256" key="11">
    <source>
        <dbReference type="SAM" id="MobiDB-lite"/>
    </source>
</evidence>
<feature type="binding site" evidence="10">
    <location>
        <position position="178"/>
    </location>
    <ligand>
        <name>Zn(2+)</name>
        <dbReference type="ChEBI" id="CHEBI:29105"/>
        <label>1</label>
    </ligand>
</feature>
<feature type="binding site" evidence="10">
    <location>
        <position position="290"/>
    </location>
    <ligand>
        <name>Zn(2+)</name>
        <dbReference type="ChEBI" id="CHEBI:29105"/>
        <label>2</label>
    </ligand>
</feature>
<feature type="region of interest" description="Disordered" evidence="11">
    <location>
        <begin position="1"/>
        <end position="70"/>
    </location>
</feature>
<comment type="subunit">
    <text evidence="10">Homomultimerizes on viral ssDNA bound to pTP. Forms a initiation complex with viral polymerase, pTP and hosts NFIA and POU2F1/OCT1. Interacts with host SRCAP.</text>
</comment>
<evidence type="ECO:0000256" key="2">
    <source>
        <dbReference type="ARBA" id="ARBA00022553"/>
    </source>
</evidence>
<evidence type="ECO:0000313" key="15">
    <source>
        <dbReference type="Proteomes" id="UP000319886"/>
    </source>
</evidence>
<dbReference type="InterPro" id="IPR005376">
    <property type="entry name" value="Adenovirus_DNA-bd_zn-bd"/>
</dbReference>
<comment type="subcellular location">
    <subcellularLocation>
        <location evidence="10">Host nucleus</location>
    </subcellularLocation>
    <text evidence="10">Accumulates in infected cells.</text>
</comment>
<comment type="caution">
    <text evidence="10">Lacks conserved residue(s) required for the propagation of feature annotation.</text>
</comment>
<gene>
    <name evidence="10" type="primary">DBP</name>
</gene>
<comment type="domain">
    <text evidence="10">The C-terminal arm bridges DBP molecules together, thereby creating a chain.</text>
</comment>
<feature type="region of interest" description="C-terminal arm, DBP binding" evidence="10">
    <location>
        <begin position="405"/>
        <end position="419"/>
    </location>
</feature>
<evidence type="ECO:0000256" key="5">
    <source>
        <dbReference type="ARBA" id="ARBA00022705"/>
    </source>
</evidence>
<dbReference type="Pfam" id="PF03728">
    <property type="entry name" value="Viral_DNA_Zn_bi"/>
    <property type="match status" value="2"/>
</dbReference>
<keyword evidence="3 10" id="KW-1048">Host nucleus</keyword>
<dbReference type="Gene3D" id="3.90.148.10">
    <property type="entry name" value="Adenovirus DNA-binding, C-terminal domain superfamily/Adenovirus DNA-binding, zinc binding domain"/>
    <property type="match status" value="2"/>
</dbReference>
<evidence type="ECO:0000259" key="12">
    <source>
        <dbReference type="Pfam" id="PF02236"/>
    </source>
</evidence>
<dbReference type="Proteomes" id="UP000319886">
    <property type="component" value="Segment"/>
</dbReference>
<reference evidence="14 15" key="1">
    <citation type="journal article" date="2018" name="Sci. Rep.">
        <title>A novel adenovirus isolated from the Egyptian fruit bat in South Africa is closely related to recent isolates from China.</title>
        <authorList>
            <person name="Jansen van Vuren P."/>
            <person name="Allam M."/>
            <person name="Wiley M.R."/>
            <person name="Ismail A."/>
            <person name="Storm N."/>
            <person name="Birkhead M."/>
            <person name="Markotter W."/>
            <person name="Palacios G."/>
            <person name="Paweska J.T."/>
        </authorList>
    </citation>
    <scope>NUCLEOTIDE SEQUENCE [LARGE SCALE GENOMIC DNA]</scope>
    <source>
        <strain evidence="14">3085</strain>
    </source>
</reference>
<keyword evidence="6 10" id="KW-0479">Metal-binding</keyword>
<evidence type="ECO:0000256" key="9">
    <source>
        <dbReference type="ARBA" id="ARBA00023125"/>
    </source>
</evidence>
<dbReference type="HAMAP" id="MF_04054">
    <property type="entry name" value="ADV_DNB2"/>
    <property type="match status" value="1"/>
</dbReference>
<dbReference type="GO" id="GO:0008270">
    <property type="term" value="F:zinc ion binding"/>
    <property type="evidence" value="ECO:0007669"/>
    <property type="project" value="UniProtKB-UniRule"/>
</dbReference>
<dbReference type="SUPFAM" id="SSF47724">
    <property type="entry name" value="Domain of early E2A DNA-binding protein, ADDBP"/>
    <property type="match status" value="1"/>
</dbReference>
<dbReference type="EMBL" id="MG551742">
    <property type="protein sequence ID" value="AXE75635.1"/>
    <property type="molecule type" value="Genomic_DNA"/>
</dbReference>
<evidence type="ECO:0000256" key="10">
    <source>
        <dbReference type="HAMAP-Rule" id="MF_04054"/>
    </source>
</evidence>
<dbReference type="SUPFAM" id="SSF57917">
    <property type="entry name" value="Zn-binding domains of ADDBP"/>
    <property type="match status" value="2"/>
</dbReference>
<feature type="binding site" evidence="10">
    <location>
        <position position="180"/>
    </location>
    <ligand>
        <name>Zn(2+)</name>
        <dbReference type="ChEBI" id="CHEBI:29105"/>
        <label>1</label>
    </ligand>
</feature>
<keyword evidence="7 10" id="KW-0862">Zinc</keyword>
<keyword evidence="9 10" id="KW-0238">DNA-binding</keyword>
<dbReference type="Pfam" id="PF02236">
    <property type="entry name" value="Viral_DNA_bi"/>
    <property type="match status" value="1"/>
</dbReference>
<evidence type="ECO:0000256" key="7">
    <source>
        <dbReference type="ARBA" id="ARBA00022833"/>
    </source>
</evidence>
<protein>
    <recommendedName>
        <fullName evidence="10">DNA-binding protein</fullName>
        <shortName evidence="10">DBP</shortName>
    </recommendedName>
    <alternativeName>
        <fullName evidence="10">Early 2A protein</fullName>
    </alternativeName>
    <alternativeName>
        <fullName evidence="10">Early E2A DNA-binding protein</fullName>
    </alternativeName>
</protein>
<proteinExistence type="inferred from homology"/>
<feature type="compositionally biased region" description="Basic residues" evidence="11">
    <location>
        <begin position="22"/>
        <end position="38"/>
    </location>
</feature>
<dbReference type="InterPro" id="IPR003176">
    <property type="entry name" value="Adenovirus_DNA-bd_a"/>
</dbReference>
<feature type="binding site" evidence="10">
    <location>
        <position position="359"/>
    </location>
    <ligand>
        <name>Zn(2+)</name>
        <dbReference type="ChEBI" id="CHEBI:29105"/>
        <label>2</label>
    </ligand>
</feature>
<evidence type="ECO:0000256" key="4">
    <source>
        <dbReference type="ARBA" id="ARBA00022581"/>
    </source>
</evidence>
<feature type="binding site" evidence="10">
    <location>
        <position position="233"/>
    </location>
    <ligand>
        <name>Zn(2+)</name>
        <dbReference type="ChEBI" id="CHEBI:29105"/>
        <label>1</label>
    </ligand>
</feature>
<accession>A0A344X9V3</accession>
<evidence type="ECO:0000259" key="13">
    <source>
        <dbReference type="Pfam" id="PF03728"/>
    </source>
</evidence>
<dbReference type="InterPro" id="IPR036362">
    <property type="entry name" value="Adenovirus_DNA-bd_N_sf"/>
</dbReference>
<evidence type="ECO:0000256" key="3">
    <source>
        <dbReference type="ARBA" id="ARBA00022562"/>
    </source>
</evidence>
<comment type="function">
    <text evidence="10">Plays a role in the elongation phase of viral strand displacement replication by unwinding the template in an ATP-independent fashion, employing its capacity to form multimers. Also enhances the rate of initiation. Released from template upon second strand synthesis. Assembles in complex with viral pTP, viral pol, host NFIA and host POU2F1/OCT1 on viral origin of replication. Covers the whole ssDNA genome during synthesis. The complementary strand synthesis induces its relese from DNA template. May inhibit cellular transcription mediated by the interaction between host SRCAP and CBP.</text>
</comment>
<feature type="domain" description="Adenovirus DNA-binding zinc-binding" evidence="13">
    <location>
        <begin position="176"/>
        <end position="277"/>
    </location>
</feature>
<dbReference type="GO" id="GO:0039687">
    <property type="term" value="P:viral DNA strand displacement replication"/>
    <property type="evidence" value="ECO:0007669"/>
    <property type="project" value="UniProtKB-UniRule"/>
</dbReference>
<dbReference type="InterPro" id="IPR037540">
    <property type="entry name" value="ADV_DNB2"/>
</dbReference>
<keyword evidence="2 10" id="KW-0597">Phosphoprotein</keyword>
<keyword evidence="8 10" id="KW-1194">Viral DNA replication</keyword>
<evidence type="ECO:0000256" key="8">
    <source>
        <dbReference type="ARBA" id="ARBA00023109"/>
    </source>
</evidence>
<feature type="binding site" evidence="10">
    <location>
        <position position="343"/>
    </location>
    <ligand>
        <name>Zn(2+)</name>
        <dbReference type="ChEBI" id="CHEBI:29105"/>
        <label>2</label>
    </ligand>
</feature>
<dbReference type="GO" id="GO:0003677">
    <property type="term" value="F:DNA binding"/>
    <property type="evidence" value="ECO:0007669"/>
    <property type="project" value="UniProtKB-UniRule"/>
</dbReference>
<feature type="binding site" evidence="10">
    <location>
        <position position="292"/>
    </location>
    <ligand>
        <name>Zn(2+)</name>
        <dbReference type="ChEBI" id="CHEBI:29105"/>
        <label>2</label>
    </ligand>
</feature>
<organism evidence="14 15">
    <name type="scientific">Egyptian fruit bat adenovirus</name>
    <dbReference type="NCBI Taxonomy" id="2849732"/>
    <lineage>
        <taxon>Viruses</taxon>
        <taxon>Varidnaviria</taxon>
        <taxon>Bamfordvirae</taxon>
        <taxon>Preplasmiviricota</taxon>
        <taxon>Polisuviricotina</taxon>
        <taxon>Pharingeaviricetes</taxon>
        <taxon>Rowavirales</taxon>
        <taxon>Adenoviridae</taxon>
        <taxon>Mastadenovirus</taxon>
        <taxon>Mastadenovirus aegyptiaci</taxon>
        <taxon>Bat mastadenovirus I</taxon>
    </lineage>
</organism>
<dbReference type="GO" id="GO:0006260">
    <property type="term" value="P:DNA replication"/>
    <property type="evidence" value="ECO:0007669"/>
    <property type="project" value="UniProtKB-KW"/>
</dbReference>
<comment type="similarity">
    <text evidence="10">Belongs to the adenoviridae E2A DNA-binding protein family.</text>
</comment>
<feature type="domain" description="Adenovirus DNA-binding all-alpha" evidence="12">
    <location>
        <begin position="79"/>
        <end position="154"/>
    </location>
</feature>
<dbReference type="GO" id="GO:0019028">
    <property type="term" value="C:viral capsid"/>
    <property type="evidence" value="ECO:0007669"/>
    <property type="project" value="UniProtKB-UniRule"/>
</dbReference>
<dbReference type="Gene3D" id="1.10.269.10">
    <property type="entry name" value="Adenovirus DNA-binding, N-terminal domain"/>
    <property type="match status" value="1"/>
</dbReference>
<dbReference type="InterPro" id="IPR036367">
    <property type="entry name" value="Ad_DBP_C_sf"/>
</dbReference>
<dbReference type="GO" id="GO:0045740">
    <property type="term" value="P:positive regulation of DNA replication"/>
    <property type="evidence" value="ECO:0007669"/>
    <property type="project" value="UniProtKB-UniRule"/>
</dbReference>
<feature type="binding site" evidence="10">
    <location>
        <position position="249"/>
    </location>
    <ligand>
        <name>Zn(2+)</name>
        <dbReference type="ChEBI" id="CHEBI:29105"/>
        <label>1</label>
    </ligand>
</feature>
<sequence>MSGNNRAEQSESSGEEEQIVKAKTRHDRGKKAATRRRQQPNVDSGESDVEIPQPPKKTKKTTHSSIHPPLERENEVLWQAAMEKAVEFLHPLKVDLKPLTLLPDFGTLECFKKGVQQFLNEKKQHLQLSYTTQKTMLSMIARFFFSFIIKSCDLLTPGWDPTGCVIWEHGCSENELKCLHGLTMQTKEQVIQLDISTESAQKALKENQANAKLSTNRWGRECVEITNDDAACCPHDVNCPSGSHTSKSCGFFYTEAKKAKQGFAQIMAFQKAVYPNMNKVTKVLLMPIRCDCNWGSNLPLLGRQTCKVTPFAVNAVSTMDKSQIDDEKLLATIRYPVLLVFQCCNPVYRNTKANPQKNCDFKISSVDVVGALQVAKQIWKETFKTQPPITIQNFKWMPQYQYTSTILPMGEEDTDESLF</sequence>
<feature type="domain" description="Adenovirus DNA-binding zinc-binding" evidence="13">
    <location>
        <begin position="289"/>
        <end position="382"/>
    </location>
</feature>
<keyword evidence="4 10" id="KW-0945">Host-virus interaction</keyword>
<evidence type="ECO:0000313" key="14">
    <source>
        <dbReference type="EMBL" id="AXE75635.1"/>
    </source>
</evidence>
<name>A0A344X9V3_9ADEN</name>
<keyword evidence="1 10" id="KW-0244">Early protein</keyword>
<dbReference type="GO" id="GO:0006351">
    <property type="term" value="P:DNA-templated transcription"/>
    <property type="evidence" value="ECO:0007669"/>
    <property type="project" value="UniProtKB-UniRule"/>
</dbReference>
<evidence type="ECO:0000256" key="1">
    <source>
        <dbReference type="ARBA" id="ARBA00022518"/>
    </source>
</evidence>
<dbReference type="InterPro" id="IPR036368">
    <property type="entry name" value="ADBP_zn-bd_sf"/>
</dbReference>
<dbReference type="GO" id="GO:0042025">
    <property type="term" value="C:host cell nucleus"/>
    <property type="evidence" value="ECO:0007669"/>
    <property type="project" value="UniProtKB-SubCell"/>
</dbReference>
<feature type="region of interest" description="Flexible loop" evidence="10">
    <location>
        <begin position="191"/>
        <end position="225"/>
    </location>
</feature>
<keyword evidence="15" id="KW-1185">Reference proteome</keyword>
<keyword evidence="5 10" id="KW-0235">DNA replication</keyword>